<keyword evidence="2" id="KW-1185">Reference proteome</keyword>
<dbReference type="Proteomes" id="UP000258127">
    <property type="component" value="Chromosome"/>
</dbReference>
<dbReference type="EMBL" id="CP031641">
    <property type="protein sequence ID" value="AXO88862.1"/>
    <property type="molecule type" value="Genomic_DNA"/>
</dbReference>
<name>A0AAI8PBX4_9PSED</name>
<protein>
    <submittedName>
        <fullName evidence="1">Uncharacterized protein</fullName>
    </submittedName>
</protein>
<dbReference type="AlphaFoldDB" id="A0AAI8PBX4"/>
<evidence type="ECO:0000313" key="1">
    <source>
        <dbReference type="EMBL" id="AXO88862.1"/>
    </source>
</evidence>
<organism evidence="1 2">
    <name type="scientific">Pseudomonas parafulva</name>
    <dbReference type="NCBI Taxonomy" id="157782"/>
    <lineage>
        <taxon>Bacteria</taxon>
        <taxon>Pseudomonadati</taxon>
        <taxon>Pseudomonadota</taxon>
        <taxon>Gammaproteobacteria</taxon>
        <taxon>Pseudomonadales</taxon>
        <taxon>Pseudomonadaceae</taxon>
        <taxon>Pseudomonas</taxon>
    </lineage>
</organism>
<accession>A0AAI8PBX4</accession>
<sequence>MSEARSRPLDRAAFHQRHQAEAVREAQRMLACRAAMQGAWFDWVAAQLYQMDSPPFVAMVRRELQRLVQSAHDQAVTTVRSLQP</sequence>
<proteinExistence type="predicted"/>
<reference evidence="1 2" key="1">
    <citation type="submission" date="2018-08" db="EMBL/GenBank/DDBJ databases">
        <authorList>
            <person name="Lee Y."/>
            <person name="Kakembo D."/>
        </authorList>
    </citation>
    <scope>NUCLEOTIDE SEQUENCE [LARGE SCALE GENOMIC DNA]</scope>
    <source>
        <strain evidence="1 2">JBCS1880</strain>
    </source>
</reference>
<dbReference type="RefSeq" id="WP_052192082.1">
    <property type="nucleotide sequence ID" value="NZ_CP009747.1"/>
</dbReference>
<gene>
    <name evidence="1" type="ORF">DZC75_12970</name>
</gene>
<evidence type="ECO:0000313" key="2">
    <source>
        <dbReference type="Proteomes" id="UP000258127"/>
    </source>
</evidence>